<name>A0A6A6NG92_HEVBR</name>
<gene>
    <name evidence="3" type="ORF">GH714_008878</name>
</gene>
<keyword evidence="4" id="KW-1185">Reference proteome</keyword>
<organism evidence="3 4">
    <name type="scientific">Hevea brasiliensis</name>
    <name type="common">Para rubber tree</name>
    <name type="synonym">Siphonia brasiliensis</name>
    <dbReference type="NCBI Taxonomy" id="3981"/>
    <lineage>
        <taxon>Eukaryota</taxon>
        <taxon>Viridiplantae</taxon>
        <taxon>Streptophyta</taxon>
        <taxon>Embryophyta</taxon>
        <taxon>Tracheophyta</taxon>
        <taxon>Spermatophyta</taxon>
        <taxon>Magnoliopsida</taxon>
        <taxon>eudicotyledons</taxon>
        <taxon>Gunneridae</taxon>
        <taxon>Pentapetalae</taxon>
        <taxon>rosids</taxon>
        <taxon>fabids</taxon>
        <taxon>Malpighiales</taxon>
        <taxon>Euphorbiaceae</taxon>
        <taxon>Crotonoideae</taxon>
        <taxon>Micrandreae</taxon>
        <taxon>Hevea</taxon>
    </lineage>
</organism>
<dbReference type="AlphaFoldDB" id="A0A6A6NG92"/>
<keyword evidence="2" id="KW-0472">Membrane</keyword>
<comment type="caution">
    <text evidence="3">The sequence shown here is derived from an EMBL/GenBank/DDBJ whole genome shotgun (WGS) entry which is preliminary data.</text>
</comment>
<keyword evidence="2" id="KW-1133">Transmembrane helix</keyword>
<dbReference type="EMBL" id="JAAGAX010000001">
    <property type="protein sequence ID" value="KAF2324158.1"/>
    <property type="molecule type" value="Genomic_DNA"/>
</dbReference>
<evidence type="ECO:0000313" key="3">
    <source>
        <dbReference type="EMBL" id="KAF2324158.1"/>
    </source>
</evidence>
<feature type="transmembrane region" description="Helical" evidence="2">
    <location>
        <begin position="36"/>
        <end position="55"/>
    </location>
</feature>
<dbReference type="Proteomes" id="UP000467840">
    <property type="component" value="Chromosome 5"/>
</dbReference>
<reference evidence="3 4" key="1">
    <citation type="journal article" date="2020" name="Mol. Plant">
        <title>The Chromosome-Based Rubber Tree Genome Provides New Insights into Spurge Genome Evolution and Rubber Biosynthesis.</title>
        <authorList>
            <person name="Liu J."/>
            <person name="Shi C."/>
            <person name="Shi C.C."/>
            <person name="Li W."/>
            <person name="Zhang Q.J."/>
            <person name="Zhang Y."/>
            <person name="Li K."/>
            <person name="Lu H.F."/>
            <person name="Shi C."/>
            <person name="Zhu S.T."/>
            <person name="Xiao Z.Y."/>
            <person name="Nan H."/>
            <person name="Yue Y."/>
            <person name="Zhu X.G."/>
            <person name="Wu Y."/>
            <person name="Hong X.N."/>
            <person name="Fan G.Y."/>
            <person name="Tong Y."/>
            <person name="Zhang D."/>
            <person name="Mao C.L."/>
            <person name="Liu Y.L."/>
            <person name="Hao S.J."/>
            <person name="Liu W.Q."/>
            <person name="Lv M.Q."/>
            <person name="Zhang H.B."/>
            <person name="Liu Y."/>
            <person name="Hu-Tang G.R."/>
            <person name="Wang J.P."/>
            <person name="Wang J.H."/>
            <person name="Sun Y.H."/>
            <person name="Ni S.B."/>
            <person name="Chen W.B."/>
            <person name="Zhang X.C."/>
            <person name="Jiao Y.N."/>
            <person name="Eichler E.E."/>
            <person name="Li G.H."/>
            <person name="Liu X."/>
            <person name="Gao L.Z."/>
        </authorList>
    </citation>
    <scope>NUCLEOTIDE SEQUENCE [LARGE SCALE GENOMIC DNA]</scope>
    <source>
        <strain evidence="4">cv. GT1</strain>
        <tissue evidence="3">Leaf</tissue>
    </source>
</reference>
<evidence type="ECO:0000313" key="4">
    <source>
        <dbReference type="Proteomes" id="UP000467840"/>
    </source>
</evidence>
<keyword evidence="2" id="KW-0812">Transmembrane</keyword>
<feature type="region of interest" description="Disordered" evidence="1">
    <location>
        <begin position="1"/>
        <end position="24"/>
    </location>
</feature>
<sequence>MEARLNGILGLRSEGTPNTVNPSEERLRVKMDSMPMYNSLFVGLGTGVVLVYCVVSPGGNHKDQYACNAFVKLFLLFLNIIPSDEMFSWLVTAIRSDTEEE</sequence>
<evidence type="ECO:0000256" key="2">
    <source>
        <dbReference type="SAM" id="Phobius"/>
    </source>
</evidence>
<evidence type="ECO:0000256" key="1">
    <source>
        <dbReference type="SAM" id="MobiDB-lite"/>
    </source>
</evidence>
<accession>A0A6A6NG92</accession>
<protein>
    <submittedName>
        <fullName evidence="3">Uncharacterized protein</fullName>
    </submittedName>
</protein>
<proteinExistence type="predicted"/>